<protein>
    <submittedName>
        <fullName evidence="5">Short-subunit dehydrogenase</fullName>
    </submittedName>
</protein>
<dbReference type="SMART" id="SM00822">
    <property type="entry name" value="PKS_KR"/>
    <property type="match status" value="1"/>
</dbReference>
<evidence type="ECO:0000256" key="1">
    <source>
        <dbReference type="ARBA" id="ARBA00006484"/>
    </source>
</evidence>
<gene>
    <name evidence="5" type="ORF">EDD27_3833</name>
</gene>
<dbReference type="RefSeq" id="WP_127933575.1">
    <property type="nucleotide sequence ID" value="NZ_SAUN01000001.1"/>
</dbReference>
<dbReference type="PRINTS" id="PR00081">
    <property type="entry name" value="GDHRDH"/>
</dbReference>
<feature type="domain" description="Ketoreductase" evidence="4">
    <location>
        <begin position="4"/>
        <end position="182"/>
    </location>
</feature>
<dbReference type="InterPro" id="IPR057326">
    <property type="entry name" value="KR_dom"/>
</dbReference>
<accession>A0A438M6J8</accession>
<dbReference type="OrthoDB" id="3178062at2"/>
<dbReference type="AlphaFoldDB" id="A0A438M6J8"/>
<dbReference type="PANTHER" id="PTHR44169">
    <property type="entry name" value="NADPH-DEPENDENT 1-ACYLDIHYDROXYACETONE PHOSPHATE REDUCTASE"/>
    <property type="match status" value="1"/>
</dbReference>
<proteinExistence type="inferred from homology"/>
<evidence type="ECO:0000259" key="4">
    <source>
        <dbReference type="SMART" id="SM00822"/>
    </source>
</evidence>
<evidence type="ECO:0000313" key="5">
    <source>
        <dbReference type="EMBL" id="RVX41322.1"/>
    </source>
</evidence>
<dbReference type="Pfam" id="PF00106">
    <property type="entry name" value="adh_short"/>
    <property type="match status" value="1"/>
</dbReference>
<dbReference type="PANTHER" id="PTHR44169:SF6">
    <property type="entry name" value="NADPH-DEPENDENT 1-ACYLDIHYDROXYACETONE PHOSPHATE REDUCTASE"/>
    <property type="match status" value="1"/>
</dbReference>
<dbReference type="GO" id="GO:0016491">
    <property type="term" value="F:oxidoreductase activity"/>
    <property type="evidence" value="ECO:0007669"/>
    <property type="project" value="UniProtKB-KW"/>
</dbReference>
<evidence type="ECO:0000256" key="2">
    <source>
        <dbReference type="ARBA" id="ARBA00023002"/>
    </source>
</evidence>
<sequence length="269" mass="29132">MAAKVCLVTGASSGIGRATALELRQAGHIVYGAARRLQPMEELRQAGGHTVAMDITSEEGLGRVVRTVLDEQHRIDVLINNAGIGLPGALEDVPVERARHLFDVNVFGPARLTQLILPHLREQRSGTIVNVSSIAGEIALPLVGWYHASKHALEAYSDSLRQECKPFGIDVVLIQPGIIRTEFEEDMPRELRAASGGGPYGRLAEALARRAEKATKASAPAVVAKTIKRLLQSPTPKPRYPVGHLARTILALNKLLPDRTFDAMVTKID</sequence>
<evidence type="ECO:0000256" key="3">
    <source>
        <dbReference type="RuleBase" id="RU000363"/>
    </source>
</evidence>
<dbReference type="NCBIfam" id="NF004826">
    <property type="entry name" value="PRK06182.1"/>
    <property type="match status" value="1"/>
</dbReference>
<keyword evidence="2" id="KW-0560">Oxidoreductase</keyword>
<dbReference type="InterPro" id="IPR002347">
    <property type="entry name" value="SDR_fam"/>
</dbReference>
<dbReference type="Proteomes" id="UP000284824">
    <property type="component" value="Unassembled WGS sequence"/>
</dbReference>
<dbReference type="SUPFAM" id="SSF51735">
    <property type="entry name" value="NAD(P)-binding Rossmann-fold domains"/>
    <property type="match status" value="1"/>
</dbReference>
<organism evidence="5 6">
    <name type="scientific">Nonomuraea polychroma</name>
    <dbReference type="NCBI Taxonomy" id="46176"/>
    <lineage>
        <taxon>Bacteria</taxon>
        <taxon>Bacillati</taxon>
        <taxon>Actinomycetota</taxon>
        <taxon>Actinomycetes</taxon>
        <taxon>Streptosporangiales</taxon>
        <taxon>Streptosporangiaceae</taxon>
        <taxon>Nonomuraea</taxon>
    </lineage>
</organism>
<dbReference type="EMBL" id="SAUN01000001">
    <property type="protein sequence ID" value="RVX41322.1"/>
    <property type="molecule type" value="Genomic_DNA"/>
</dbReference>
<dbReference type="PRINTS" id="PR00080">
    <property type="entry name" value="SDRFAMILY"/>
</dbReference>
<comment type="caution">
    <text evidence="5">The sequence shown here is derived from an EMBL/GenBank/DDBJ whole genome shotgun (WGS) entry which is preliminary data.</text>
</comment>
<evidence type="ECO:0000313" key="6">
    <source>
        <dbReference type="Proteomes" id="UP000284824"/>
    </source>
</evidence>
<dbReference type="InterPro" id="IPR036291">
    <property type="entry name" value="NAD(P)-bd_dom_sf"/>
</dbReference>
<keyword evidence="6" id="KW-1185">Reference proteome</keyword>
<comment type="similarity">
    <text evidence="1 3">Belongs to the short-chain dehydrogenases/reductases (SDR) family.</text>
</comment>
<reference evidence="5 6" key="1">
    <citation type="submission" date="2019-01" db="EMBL/GenBank/DDBJ databases">
        <title>Sequencing the genomes of 1000 actinobacteria strains.</title>
        <authorList>
            <person name="Klenk H.-P."/>
        </authorList>
    </citation>
    <scope>NUCLEOTIDE SEQUENCE [LARGE SCALE GENOMIC DNA]</scope>
    <source>
        <strain evidence="5 6">DSM 43925</strain>
    </source>
</reference>
<dbReference type="CDD" id="cd05374">
    <property type="entry name" value="17beta-HSD-like_SDR_c"/>
    <property type="match status" value="1"/>
</dbReference>
<name>A0A438M6J8_9ACTN</name>
<dbReference type="Gene3D" id="3.40.50.720">
    <property type="entry name" value="NAD(P)-binding Rossmann-like Domain"/>
    <property type="match status" value="1"/>
</dbReference>